<dbReference type="AlphaFoldDB" id="A0A7X2MHN8"/>
<evidence type="ECO:0000313" key="1">
    <source>
        <dbReference type="EMBL" id="MSE09658.1"/>
    </source>
</evidence>
<organism evidence="1 2">
    <name type="scientific">Ligilactobacillus salivarius</name>
    <dbReference type="NCBI Taxonomy" id="1624"/>
    <lineage>
        <taxon>Bacteria</taxon>
        <taxon>Bacillati</taxon>
        <taxon>Bacillota</taxon>
        <taxon>Bacilli</taxon>
        <taxon>Lactobacillales</taxon>
        <taxon>Lactobacillaceae</taxon>
        <taxon>Ligilactobacillus</taxon>
    </lineage>
</organism>
<protein>
    <submittedName>
        <fullName evidence="1">RpiR family transcriptional regulator</fullName>
    </submittedName>
</protein>
<dbReference type="Proteomes" id="UP000467635">
    <property type="component" value="Unassembled WGS sequence"/>
</dbReference>
<comment type="caution">
    <text evidence="1">The sequence shown here is derived from an EMBL/GenBank/DDBJ whole genome shotgun (WGS) entry which is preliminary data.</text>
</comment>
<evidence type="ECO:0000313" key="2">
    <source>
        <dbReference type="Proteomes" id="UP000467635"/>
    </source>
</evidence>
<proteinExistence type="predicted"/>
<reference evidence="1 2" key="1">
    <citation type="submission" date="2019-11" db="EMBL/GenBank/DDBJ databases">
        <title>Draft Genome Sequence of Plant Growth-Promoting Rhizosphere-Associated Bacteria.</title>
        <authorList>
            <person name="Vasilyev I.Y."/>
            <person name="Radchenko V."/>
            <person name="Ilnitskaya E.V."/>
        </authorList>
    </citation>
    <scope>NUCLEOTIDE SEQUENCE [LARGE SCALE GENOMIC DNA]</scope>
    <source>
        <strain evidence="1 2">VRA_01-1sq_f</strain>
    </source>
</reference>
<sequence length="60" mass="6934">STWSAVVKNSNFVDNTRFINSQLAIVYVIDIITMELMEKSEYSSTMNKTVELIMDRKLSK</sequence>
<feature type="non-terminal residue" evidence="1">
    <location>
        <position position="1"/>
    </location>
</feature>
<accession>A0A7X2MHN8</accession>
<gene>
    <name evidence="1" type="ORF">GKC33_13605</name>
</gene>
<dbReference type="EMBL" id="WKKX01001086">
    <property type="protein sequence ID" value="MSE09658.1"/>
    <property type="molecule type" value="Genomic_DNA"/>
</dbReference>
<name>A0A7X2MHN8_9LACO</name>